<proteinExistence type="predicted"/>
<evidence type="ECO:0000313" key="9">
    <source>
        <dbReference type="Proteomes" id="UP000265716"/>
    </source>
</evidence>
<dbReference type="Proteomes" id="UP000266643">
    <property type="component" value="Unassembled WGS sequence"/>
</dbReference>
<gene>
    <name evidence="2" type="ORF">DYB25_008989</name>
    <name evidence="7" type="ORF">DYB26_012990</name>
    <name evidence="4" type="ORF">DYB30_010877</name>
    <name evidence="6" type="ORF">DYB31_013375</name>
    <name evidence="3" type="ORF">DYB34_014246</name>
    <name evidence="1" type="ORF">DYB36_013370</name>
    <name evidence="5" type="ORF">DYB38_012763</name>
</gene>
<dbReference type="VEuPathDB" id="FungiDB:H257_02097"/>
<dbReference type="EMBL" id="QUTA01006988">
    <property type="protein sequence ID" value="RHY08827.1"/>
    <property type="molecule type" value="Genomic_DNA"/>
</dbReference>
<evidence type="ECO:0000313" key="14">
    <source>
        <dbReference type="Proteomes" id="UP000286510"/>
    </source>
</evidence>
<evidence type="ECO:0000313" key="13">
    <source>
        <dbReference type="Proteomes" id="UP000283543"/>
    </source>
</evidence>
<dbReference type="EMBL" id="QUSZ01008630">
    <property type="protein sequence ID" value="RHY00150.1"/>
    <property type="molecule type" value="Genomic_DNA"/>
</dbReference>
<comment type="caution">
    <text evidence="4">The sequence shown here is derived from an EMBL/GenBank/DDBJ whole genome shotgun (WGS) entry which is preliminary data.</text>
</comment>
<evidence type="ECO:0000313" key="2">
    <source>
        <dbReference type="EMBL" id="RHY08827.1"/>
    </source>
</evidence>
<evidence type="ECO:0000313" key="11">
    <source>
        <dbReference type="Proteomes" id="UP000266239"/>
    </source>
</evidence>
<organism evidence="4 12">
    <name type="scientific">Aphanomyces astaci</name>
    <name type="common">Crayfish plague agent</name>
    <dbReference type="NCBI Taxonomy" id="112090"/>
    <lineage>
        <taxon>Eukaryota</taxon>
        <taxon>Sar</taxon>
        <taxon>Stramenopiles</taxon>
        <taxon>Oomycota</taxon>
        <taxon>Saprolegniomycetes</taxon>
        <taxon>Saprolegniales</taxon>
        <taxon>Verrucalvaceae</taxon>
        <taxon>Aphanomyces</taxon>
    </lineage>
</organism>
<evidence type="ECO:0000313" key="3">
    <source>
        <dbReference type="EMBL" id="RHY39407.1"/>
    </source>
</evidence>
<evidence type="ECO:0000313" key="12">
    <source>
        <dbReference type="Proteomes" id="UP000266643"/>
    </source>
</evidence>
<dbReference type="Proteomes" id="UP000265716">
    <property type="component" value="Unassembled WGS sequence"/>
</dbReference>
<evidence type="ECO:0000313" key="4">
    <source>
        <dbReference type="EMBL" id="RHY69214.1"/>
    </source>
</evidence>
<evidence type="ECO:0000313" key="5">
    <source>
        <dbReference type="EMBL" id="RHY72469.1"/>
    </source>
</evidence>
<evidence type="ECO:0000313" key="7">
    <source>
        <dbReference type="EMBL" id="RHZ38270.1"/>
    </source>
</evidence>
<evidence type="ECO:0000313" key="1">
    <source>
        <dbReference type="EMBL" id="RHY00150.1"/>
    </source>
</evidence>
<protein>
    <submittedName>
        <fullName evidence="4">Uncharacterized protein</fullName>
    </submittedName>
</protein>
<name>A0A397DVZ8_APHAT</name>
<dbReference type="EMBL" id="QUTC01002903">
    <property type="protein sequence ID" value="RHY72469.1"/>
    <property type="molecule type" value="Genomic_DNA"/>
</dbReference>
<dbReference type="Proteomes" id="UP000283543">
    <property type="component" value="Unassembled WGS sequence"/>
</dbReference>
<dbReference type="AlphaFoldDB" id="A0A397DVZ8"/>
<dbReference type="EMBL" id="QUTD01004197">
    <property type="protein sequence ID" value="RHY69214.1"/>
    <property type="molecule type" value="Genomic_DNA"/>
</dbReference>
<evidence type="ECO:0000313" key="8">
    <source>
        <dbReference type="Proteomes" id="UP000265427"/>
    </source>
</evidence>
<dbReference type="EMBL" id="QUTE01011748">
    <property type="protein sequence ID" value="RHZ08933.1"/>
    <property type="molecule type" value="Genomic_DNA"/>
</dbReference>
<evidence type="ECO:0000313" key="10">
    <source>
        <dbReference type="Proteomes" id="UP000266196"/>
    </source>
</evidence>
<accession>A0A397DVZ8</accession>
<dbReference type="Proteomes" id="UP000265427">
    <property type="component" value="Unassembled WGS sequence"/>
</dbReference>
<sequence>MIKCKLRGDPKELDEAVLEPELRKIVVEPKNGVEVDIPLLFHGIHMDMKDDDVLSANNERMITVDKNNATCANGVTTANGAAVKGATDAIDQANGPNHETITQATALNLATDTVVVRTNGTMKNAVPFNWSRENSDEKPKAVDSNQAYPLMFGEIDMHDYDEDGNLHMQNGKMLKPKAKKLRDSLMTVNKKWREEQEQCRVAKTTEPEKKKLQRMLENPAGESVATINNVLDMPYSAGRKNAA</sequence>
<dbReference type="EMBL" id="QUTB01010588">
    <property type="protein sequence ID" value="RHY39407.1"/>
    <property type="molecule type" value="Genomic_DNA"/>
</dbReference>
<dbReference type="Proteomes" id="UP000266196">
    <property type="component" value="Unassembled WGS sequence"/>
</dbReference>
<reference evidence="8 9" key="1">
    <citation type="submission" date="2018-08" db="EMBL/GenBank/DDBJ databases">
        <title>Aphanomyces genome sequencing and annotation.</title>
        <authorList>
            <person name="Minardi D."/>
            <person name="Oidtmann B."/>
            <person name="Van Der Giezen M."/>
            <person name="Studholme D.J."/>
        </authorList>
    </citation>
    <scope>NUCLEOTIDE SEQUENCE [LARGE SCALE GENOMIC DNA]</scope>
    <source>
        <strain evidence="6 10">197901</strain>
        <strain evidence="4 12">D2</strain>
        <strain evidence="7 14">FDL457</strain>
        <strain evidence="1 8">Kv</strain>
        <strain evidence="5 9">SA</strain>
        <strain evidence="3 13">Si</strain>
        <strain evidence="2 11">Yx</strain>
    </source>
</reference>
<evidence type="ECO:0000313" key="6">
    <source>
        <dbReference type="EMBL" id="RHZ08933.1"/>
    </source>
</evidence>
<dbReference type="Proteomes" id="UP000286510">
    <property type="component" value="Unassembled WGS sequence"/>
</dbReference>
<dbReference type="EMBL" id="QUTF01008866">
    <property type="protein sequence ID" value="RHZ38270.1"/>
    <property type="molecule type" value="Genomic_DNA"/>
</dbReference>
<dbReference type="Proteomes" id="UP000266239">
    <property type="component" value="Unassembled WGS sequence"/>
</dbReference>